<keyword evidence="1" id="KW-0472">Membrane</keyword>
<evidence type="ECO:0000256" key="1">
    <source>
        <dbReference type="SAM" id="Phobius"/>
    </source>
</evidence>
<feature type="transmembrane region" description="Helical" evidence="1">
    <location>
        <begin position="54"/>
        <end position="70"/>
    </location>
</feature>
<feature type="transmembrane region" description="Helical" evidence="1">
    <location>
        <begin position="21"/>
        <end position="42"/>
    </location>
</feature>
<reference evidence="2" key="1">
    <citation type="submission" date="2022-02" db="EMBL/GenBank/DDBJ databases">
        <title>Halalkalibacter sp. nov. isolated from Lonar Lake, India.</title>
        <authorList>
            <person name="Joshi A."/>
            <person name="Thite S."/>
            <person name="Lodha T."/>
        </authorList>
    </citation>
    <scope>NUCLEOTIDE SEQUENCE</scope>
    <source>
        <strain evidence="2">MEB205</strain>
    </source>
</reference>
<keyword evidence="3" id="KW-1185">Reference proteome</keyword>
<dbReference type="RefSeq" id="WP_250096985.1">
    <property type="nucleotide sequence ID" value="NZ_JAKRYL010000013.1"/>
</dbReference>
<name>A0A9X2CTL2_9BACI</name>
<dbReference type="AlphaFoldDB" id="A0A9X2CTL2"/>
<keyword evidence="1" id="KW-1133">Transmembrane helix</keyword>
<evidence type="ECO:0000313" key="2">
    <source>
        <dbReference type="EMBL" id="MCL7748091.1"/>
    </source>
</evidence>
<proteinExistence type="predicted"/>
<dbReference type="EMBL" id="JAKRYL010000013">
    <property type="protein sequence ID" value="MCL7748091.1"/>
    <property type="molecule type" value="Genomic_DNA"/>
</dbReference>
<protein>
    <submittedName>
        <fullName evidence="2">Uncharacterized protein</fullName>
    </submittedName>
</protein>
<gene>
    <name evidence="2" type="ORF">MF646_13260</name>
</gene>
<comment type="caution">
    <text evidence="2">The sequence shown here is derived from an EMBL/GenBank/DDBJ whole genome shotgun (WGS) entry which is preliminary data.</text>
</comment>
<accession>A0A9X2CTL2</accession>
<dbReference type="Proteomes" id="UP001139150">
    <property type="component" value="Unassembled WGS sequence"/>
</dbReference>
<keyword evidence="1" id="KW-0812">Transmembrane</keyword>
<evidence type="ECO:0000313" key="3">
    <source>
        <dbReference type="Proteomes" id="UP001139150"/>
    </source>
</evidence>
<organism evidence="2 3">
    <name type="scientific">Halalkalibacter alkaliphilus</name>
    <dbReference type="NCBI Taxonomy" id="2917993"/>
    <lineage>
        <taxon>Bacteria</taxon>
        <taxon>Bacillati</taxon>
        <taxon>Bacillota</taxon>
        <taxon>Bacilli</taxon>
        <taxon>Bacillales</taxon>
        <taxon>Bacillaceae</taxon>
        <taxon>Halalkalibacter</taxon>
    </lineage>
</organism>
<sequence>MRRRNWRFHHHHHHHHKSPRWWLKVKAIFAQILVPLICFQLLRTLILPTTFDMILLTIMVVTYFSITLRLI</sequence>